<keyword evidence="4 6" id="KW-1133">Transmembrane helix</keyword>
<comment type="caution">
    <text evidence="8">The sequence shown here is derived from an EMBL/GenBank/DDBJ whole genome shotgun (WGS) entry which is preliminary data.</text>
</comment>
<organism evidence="8 9">
    <name type="scientific">Oopsacas minuta</name>
    <dbReference type="NCBI Taxonomy" id="111878"/>
    <lineage>
        <taxon>Eukaryota</taxon>
        <taxon>Metazoa</taxon>
        <taxon>Porifera</taxon>
        <taxon>Hexactinellida</taxon>
        <taxon>Hexasterophora</taxon>
        <taxon>Lyssacinosida</taxon>
        <taxon>Leucopsacidae</taxon>
        <taxon>Oopsacas</taxon>
    </lineage>
</organism>
<feature type="transmembrane region" description="Helical" evidence="6">
    <location>
        <begin position="188"/>
        <end position="209"/>
    </location>
</feature>
<dbReference type="InterPro" id="IPR012496">
    <property type="entry name" value="TMC_dom"/>
</dbReference>
<dbReference type="GO" id="GO:0008381">
    <property type="term" value="F:mechanosensitive monoatomic ion channel activity"/>
    <property type="evidence" value="ECO:0007669"/>
    <property type="project" value="TreeGrafter"/>
</dbReference>
<evidence type="ECO:0000256" key="6">
    <source>
        <dbReference type="SAM" id="Phobius"/>
    </source>
</evidence>
<evidence type="ECO:0000313" key="8">
    <source>
        <dbReference type="EMBL" id="KAI6660549.1"/>
    </source>
</evidence>
<feature type="domain" description="TMC" evidence="7">
    <location>
        <begin position="513"/>
        <end position="631"/>
    </location>
</feature>
<gene>
    <name evidence="8" type="ORF">LOD99_14133</name>
</gene>
<dbReference type="AlphaFoldDB" id="A0AAV7KJ10"/>
<evidence type="ECO:0000256" key="2">
    <source>
        <dbReference type="ARBA" id="ARBA00006510"/>
    </source>
</evidence>
<feature type="transmembrane region" description="Helical" evidence="6">
    <location>
        <begin position="365"/>
        <end position="388"/>
    </location>
</feature>
<dbReference type="Pfam" id="PF07810">
    <property type="entry name" value="TMC"/>
    <property type="match status" value="1"/>
</dbReference>
<name>A0AAV7KJ10_9METZ</name>
<feature type="transmembrane region" description="Helical" evidence="6">
    <location>
        <begin position="449"/>
        <end position="470"/>
    </location>
</feature>
<dbReference type="PANTHER" id="PTHR23302:SF24">
    <property type="entry name" value="TMC DOMAIN-CONTAINING PROTEIN"/>
    <property type="match status" value="1"/>
</dbReference>
<keyword evidence="3 6" id="KW-0812">Transmembrane</keyword>
<accession>A0AAV7KJ10</accession>
<dbReference type="GO" id="GO:0005886">
    <property type="term" value="C:plasma membrane"/>
    <property type="evidence" value="ECO:0007669"/>
    <property type="project" value="InterPro"/>
</dbReference>
<evidence type="ECO:0000256" key="1">
    <source>
        <dbReference type="ARBA" id="ARBA00004141"/>
    </source>
</evidence>
<evidence type="ECO:0000256" key="5">
    <source>
        <dbReference type="ARBA" id="ARBA00023136"/>
    </source>
</evidence>
<sequence>MATICSNAEITHTLLEHNIHSSTSNATEELGLELDRLNLVPRDVESNLDEGVESYNSVEEYVSQLLDDVLRKARQRPDITGVDIDIAIDSNKMNRYQELTDTKTSTPGDITVLPILGINRPQLARERRDLRTRHLQQDQKSYRVEFKKKWNVFQIVLTRVLSYMVLWRGAIKSLEEQLGSTVGTYFRFIRFLFLMSILPFLLTASFIFIPQMIYNYGYNLNDTLTRRSKFSLRGDLLGFISGYGWYGQTEFFYGAYHVDSEITEFHHNIPLAYLLTSFVVLLTYLVSMTIQYGYQFNQSVTPLLTSSDLHVSNMTFGAWDFGITKDVATSKHHDVIYRRFLSEIKRRKFIGDTWRGILKIVLVRIFFNSLTIFLLLLSAVIVLFTNIWAYSARCGFTVGLIGINIPGLINTVTVFVIIKVLQIIFIQFSALEYYQSKRTEVNVTLIRLILIRLASLFTVTTILFTTSNALDKNSKFPQNNTIFFGDETVNDWINSFGYYNTTIPDPDCNSEMCWEEYIGKEFYRLAVTYVAITLAVELLLNTSRHFINKHKISIHNTLGLGRSGKMVNTVYNLITVRPTFQVIKHILDLIYFQALIFLGFFFCPVLPLFAFLAYPLLFYLKLVACKYFKDPSLGTVSDDVTNNNLFYTYLLIATYLASMLGVLFALLRFQPSGNCGPFVEYAYFLQPISELAVSSSFVNTFCDVLTHPVFLYFIIYVLILVITALHFISRSYLKQSQVYKTILDIVIKKGNLFSQNRVDTWGKQDSKIKKTVKE</sequence>
<feature type="transmembrane region" description="Helical" evidence="6">
    <location>
        <begin position="589"/>
        <end position="614"/>
    </location>
</feature>
<dbReference type="PANTHER" id="PTHR23302">
    <property type="entry name" value="TRANSMEMBRANE CHANNEL-RELATED"/>
    <property type="match status" value="1"/>
</dbReference>
<comment type="subcellular location">
    <subcellularLocation>
        <location evidence="1">Membrane</location>
        <topology evidence="1">Multi-pass membrane protein</topology>
    </subcellularLocation>
</comment>
<protein>
    <submittedName>
        <fullName evidence="8">Transmembrane channel-like protein 5</fullName>
    </submittedName>
</protein>
<keyword evidence="9" id="KW-1185">Reference proteome</keyword>
<feature type="transmembrane region" description="Helical" evidence="6">
    <location>
        <begin position="267"/>
        <end position="286"/>
    </location>
</feature>
<dbReference type="EMBL" id="JAKMXF010000033">
    <property type="protein sequence ID" value="KAI6660549.1"/>
    <property type="molecule type" value="Genomic_DNA"/>
</dbReference>
<keyword evidence="5 6" id="KW-0472">Membrane</keyword>
<evidence type="ECO:0000259" key="7">
    <source>
        <dbReference type="Pfam" id="PF07810"/>
    </source>
</evidence>
<feature type="transmembrane region" description="Helical" evidence="6">
    <location>
        <begin position="646"/>
        <end position="666"/>
    </location>
</feature>
<comment type="similarity">
    <text evidence="2">Belongs to the TMC family.</text>
</comment>
<dbReference type="InterPro" id="IPR038900">
    <property type="entry name" value="TMC"/>
</dbReference>
<evidence type="ECO:0000256" key="4">
    <source>
        <dbReference type="ARBA" id="ARBA00022989"/>
    </source>
</evidence>
<dbReference type="Proteomes" id="UP001165289">
    <property type="component" value="Unassembled WGS sequence"/>
</dbReference>
<feature type="transmembrane region" description="Helical" evidence="6">
    <location>
        <begin position="522"/>
        <end position="540"/>
    </location>
</feature>
<reference evidence="8 9" key="1">
    <citation type="journal article" date="2023" name="BMC Biol.">
        <title>The compact genome of the sponge Oopsacas minuta (Hexactinellida) is lacking key metazoan core genes.</title>
        <authorList>
            <person name="Santini S."/>
            <person name="Schenkelaars Q."/>
            <person name="Jourda C."/>
            <person name="Duchesne M."/>
            <person name="Belahbib H."/>
            <person name="Rocher C."/>
            <person name="Selva M."/>
            <person name="Riesgo A."/>
            <person name="Vervoort M."/>
            <person name="Leys S.P."/>
            <person name="Kodjabachian L."/>
            <person name="Le Bivic A."/>
            <person name="Borchiellini C."/>
            <person name="Claverie J.M."/>
            <person name="Renard E."/>
        </authorList>
    </citation>
    <scope>NUCLEOTIDE SEQUENCE [LARGE SCALE GENOMIC DNA]</scope>
    <source>
        <strain evidence="8">SPO-2</strain>
    </source>
</reference>
<feature type="transmembrane region" description="Helical" evidence="6">
    <location>
        <begin position="230"/>
        <end position="247"/>
    </location>
</feature>
<feature type="transmembrane region" description="Helical" evidence="6">
    <location>
        <begin position="150"/>
        <end position="168"/>
    </location>
</feature>
<evidence type="ECO:0000313" key="9">
    <source>
        <dbReference type="Proteomes" id="UP001165289"/>
    </source>
</evidence>
<evidence type="ECO:0000256" key="3">
    <source>
        <dbReference type="ARBA" id="ARBA00022692"/>
    </source>
</evidence>
<proteinExistence type="inferred from homology"/>
<feature type="transmembrane region" description="Helical" evidence="6">
    <location>
        <begin position="408"/>
        <end position="428"/>
    </location>
</feature>
<feature type="transmembrane region" description="Helical" evidence="6">
    <location>
        <begin position="709"/>
        <end position="728"/>
    </location>
</feature>